<protein>
    <submittedName>
        <fullName evidence="1">Uncharacterized protein</fullName>
    </submittedName>
</protein>
<name>E9GQ36_DAPPU</name>
<evidence type="ECO:0000313" key="1">
    <source>
        <dbReference type="EMBL" id="EFX78241.1"/>
    </source>
</evidence>
<dbReference type="EMBL" id="GL732558">
    <property type="protein sequence ID" value="EFX78241.1"/>
    <property type="molecule type" value="Genomic_DNA"/>
</dbReference>
<dbReference type="KEGG" id="dpx:DAPPUDRAFT_246616"/>
<reference evidence="1 2" key="1">
    <citation type="journal article" date="2011" name="Science">
        <title>The ecoresponsive genome of Daphnia pulex.</title>
        <authorList>
            <person name="Colbourne J.K."/>
            <person name="Pfrender M.E."/>
            <person name="Gilbert D."/>
            <person name="Thomas W.K."/>
            <person name="Tucker A."/>
            <person name="Oakley T.H."/>
            <person name="Tokishita S."/>
            <person name="Aerts A."/>
            <person name="Arnold G.J."/>
            <person name="Basu M.K."/>
            <person name="Bauer D.J."/>
            <person name="Caceres C.E."/>
            <person name="Carmel L."/>
            <person name="Casola C."/>
            <person name="Choi J.H."/>
            <person name="Detter J.C."/>
            <person name="Dong Q."/>
            <person name="Dusheyko S."/>
            <person name="Eads B.D."/>
            <person name="Frohlich T."/>
            <person name="Geiler-Samerotte K.A."/>
            <person name="Gerlach D."/>
            <person name="Hatcher P."/>
            <person name="Jogdeo S."/>
            <person name="Krijgsveld J."/>
            <person name="Kriventseva E.V."/>
            <person name="Kultz D."/>
            <person name="Laforsch C."/>
            <person name="Lindquist E."/>
            <person name="Lopez J."/>
            <person name="Manak J.R."/>
            <person name="Muller J."/>
            <person name="Pangilinan J."/>
            <person name="Patwardhan R.P."/>
            <person name="Pitluck S."/>
            <person name="Pritham E.J."/>
            <person name="Rechtsteiner A."/>
            <person name="Rho M."/>
            <person name="Rogozin I.B."/>
            <person name="Sakarya O."/>
            <person name="Salamov A."/>
            <person name="Schaack S."/>
            <person name="Shapiro H."/>
            <person name="Shiga Y."/>
            <person name="Skalitzky C."/>
            <person name="Smith Z."/>
            <person name="Souvorov A."/>
            <person name="Sung W."/>
            <person name="Tang Z."/>
            <person name="Tsuchiya D."/>
            <person name="Tu H."/>
            <person name="Vos H."/>
            <person name="Wang M."/>
            <person name="Wolf Y.I."/>
            <person name="Yamagata H."/>
            <person name="Yamada T."/>
            <person name="Ye Y."/>
            <person name="Shaw J.R."/>
            <person name="Andrews J."/>
            <person name="Crease T.J."/>
            <person name="Tang H."/>
            <person name="Lucas S.M."/>
            <person name="Robertson H.M."/>
            <person name="Bork P."/>
            <person name="Koonin E.V."/>
            <person name="Zdobnov E.M."/>
            <person name="Grigoriev I.V."/>
            <person name="Lynch M."/>
            <person name="Boore J.L."/>
        </authorList>
    </citation>
    <scope>NUCLEOTIDE SEQUENCE [LARGE SCALE GENOMIC DNA]</scope>
</reference>
<sequence>MKEDEKILTFARKLTCLSGGGLLDPHVECGLNYKYFPMDNVLKLNLVEDLILWRQGYSSHLEESLIRALKPEDMENVDVMIIAILGCLFSQNATVILQHFQNFEDTFEKSSVISTILRTAARKHGPYLDVVSCTNAYVVICEFFA</sequence>
<dbReference type="AlphaFoldDB" id="E9GQ36"/>
<dbReference type="HOGENOM" id="CLU_1837114_0_0_1"/>
<keyword evidence="2" id="KW-1185">Reference proteome</keyword>
<organism evidence="1 2">
    <name type="scientific">Daphnia pulex</name>
    <name type="common">Water flea</name>
    <dbReference type="NCBI Taxonomy" id="6669"/>
    <lineage>
        <taxon>Eukaryota</taxon>
        <taxon>Metazoa</taxon>
        <taxon>Ecdysozoa</taxon>
        <taxon>Arthropoda</taxon>
        <taxon>Crustacea</taxon>
        <taxon>Branchiopoda</taxon>
        <taxon>Diplostraca</taxon>
        <taxon>Cladocera</taxon>
        <taxon>Anomopoda</taxon>
        <taxon>Daphniidae</taxon>
        <taxon>Daphnia</taxon>
    </lineage>
</organism>
<evidence type="ECO:0000313" key="2">
    <source>
        <dbReference type="Proteomes" id="UP000000305"/>
    </source>
</evidence>
<dbReference type="OrthoDB" id="6357031at2759"/>
<dbReference type="InParanoid" id="E9GQ36"/>
<gene>
    <name evidence="1" type="ORF">DAPPUDRAFT_246616</name>
</gene>
<dbReference type="PhylomeDB" id="E9GQ36"/>
<dbReference type="Proteomes" id="UP000000305">
    <property type="component" value="Unassembled WGS sequence"/>
</dbReference>
<accession>E9GQ36</accession>
<proteinExistence type="predicted"/>